<evidence type="ECO:0000313" key="2">
    <source>
        <dbReference type="EMBL" id="KAH9628164.1"/>
    </source>
</evidence>
<feature type="region of interest" description="Disordered" evidence="1">
    <location>
        <begin position="1"/>
        <end position="106"/>
    </location>
</feature>
<dbReference type="EMBL" id="JACEFF010000926">
    <property type="protein sequence ID" value="KAH9628164.1"/>
    <property type="molecule type" value="Genomic_DNA"/>
</dbReference>
<reference evidence="2" key="1">
    <citation type="journal article" date="2021" name="G3 (Bethesda)">
        <title>Genome and transcriptome analysis of the beet armyworm Spodoptera exigua reveals targets for pest control. .</title>
        <authorList>
            <person name="Simon S."/>
            <person name="Breeschoten T."/>
            <person name="Jansen H.J."/>
            <person name="Dirks R.P."/>
            <person name="Schranz M.E."/>
            <person name="Ros V.I.D."/>
        </authorList>
    </citation>
    <scope>NUCLEOTIDE SEQUENCE</scope>
    <source>
        <strain evidence="2">TB_SE_WUR_2020</strain>
    </source>
</reference>
<protein>
    <submittedName>
        <fullName evidence="2">Uncharacterized protein</fullName>
    </submittedName>
</protein>
<sequence>MSLTSLLMESGSGETSTTVRDSELTSKTRFSNFGGGDCGEPFTPQHLQLDFTPNPEEKQPSLVPQRTEVPITSPPESKPNKEKNLEMDQSAISSLEIYSKPGYDHT</sequence>
<organism evidence="2 3">
    <name type="scientific">Spodoptera exigua</name>
    <name type="common">Beet armyworm</name>
    <name type="synonym">Noctua fulgens</name>
    <dbReference type="NCBI Taxonomy" id="7107"/>
    <lineage>
        <taxon>Eukaryota</taxon>
        <taxon>Metazoa</taxon>
        <taxon>Ecdysozoa</taxon>
        <taxon>Arthropoda</taxon>
        <taxon>Hexapoda</taxon>
        <taxon>Insecta</taxon>
        <taxon>Pterygota</taxon>
        <taxon>Neoptera</taxon>
        <taxon>Endopterygota</taxon>
        <taxon>Lepidoptera</taxon>
        <taxon>Glossata</taxon>
        <taxon>Ditrysia</taxon>
        <taxon>Noctuoidea</taxon>
        <taxon>Noctuidae</taxon>
        <taxon>Amphipyrinae</taxon>
        <taxon>Spodoptera</taxon>
    </lineage>
</organism>
<evidence type="ECO:0000313" key="3">
    <source>
        <dbReference type="Proteomes" id="UP000814243"/>
    </source>
</evidence>
<evidence type="ECO:0000256" key="1">
    <source>
        <dbReference type="SAM" id="MobiDB-lite"/>
    </source>
</evidence>
<proteinExistence type="predicted"/>
<name>A0A922M1D3_SPOEX</name>
<feature type="compositionally biased region" description="Polar residues" evidence="1">
    <location>
        <begin position="1"/>
        <end position="19"/>
    </location>
</feature>
<gene>
    <name evidence="2" type="ORF">HF086_006795</name>
</gene>
<dbReference type="AlphaFoldDB" id="A0A922M1D3"/>
<comment type="caution">
    <text evidence="2">The sequence shown here is derived from an EMBL/GenBank/DDBJ whole genome shotgun (WGS) entry which is preliminary data.</text>
</comment>
<dbReference type="Proteomes" id="UP000814243">
    <property type="component" value="Unassembled WGS sequence"/>
</dbReference>
<accession>A0A922M1D3</accession>